<keyword evidence="6 14" id="KW-0548">Nucleotidyltransferase</keyword>
<dbReference type="Gene3D" id="3.40.50.620">
    <property type="entry name" value="HUPs"/>
    <property type="match status" value="1"/>
</dbReference>
<dbReference type="SUPFAM" id="SSF52374">
    <property type="entry name" value="Nucleotidylyl transferase"/>
    <property type="match status" value="1"/>
</dbReference>
<dbReference type="InterPro" id="IPR023468">
    <property type="entry name" value="Riboflavin_kinase"/>
</dbReference>
<evidence type="ECO:0000256" key="1">
    <source>
        <dbReference type="ARBA" id="ARBA00004726"/>
    </source>
</evidence>
<evidence type="ECO:0000256" key="6">
    <source>
        <dbReference type="ARBA" id="ARBA00022695"/>
    </source>
</evidence>
<evidence type="ECO:0000256" key="14">
    <source>
        <dbReference type="PIRNR" id="PIRNR004491"/>
    </source>
</evidence>
<dbReference type="RefSeq" id="WP_125713001.1">
    <property type="nucleotide sequence ID" value="NZ_JBHTOP010000026.1"/>
</dbReference>
<dbReference type="PIRSF" id="PIRSF004491">
    <property type="entry name" value="FAD_Synth"/>
    <property type="match status" value="1"/>
</dbReference>
<dbReference type="EMBL" id="JBHTOP010000026">
    <property type="protein sequence ID" value="MFD1672853.1"/>
    <property type="molecule type" value="Genomic_DNA"/>
</dbReference>
<evidence type="ECO:0000256" key="3">
    <source>
        <dbReference type="ARBA" id="ARBA00022630"/>
    </source>
</evidence>
<dbReference type="CDD" id="cd02064">
    <property type="entry name" value="FAD_synthetase_N"/>
    <property type="match status" value="1"/>
</dbReference>
<evidence type="ECO:0000256" key="10">
    <source>
        <dbReference type="ARBA" id="ARBA00022840"/>
    </source>
</evidence>
<keyword evidence="10 14" id="KW-0067">ATP-binding</keyword>
<keyword evidence="17" id="KW-1185">Reference proteome</keyword>
<keyword evidence="3 14" id="KW-0285">Flavoprotein</keyword>
<evidence type="ECO:0000256" key="8">
    <source>
        <dbReference type="ARBA" id="ARBA00022777"/>
    </source>
</evidence>
<proteinExistence type="inferred from homology"/>
<keyword evidence="9 14" id="KW-0274">FAD</keyword>
<evidence type="ECO:0000256" key="13">
    <source>
        <dbReference type="ARBA" id="ARBA00049494"/>
    </source>
</evidence>
<keyword evidence="8 14" id="KW-0418">Kinase</keyword>
<dbReference type="InterPro" id="IPR015865">
    <property type="entry name" value="Riboflavin_kinase_bac/euk"/>
</dbReference>
<evidence type="ECO:0000256" key="7">
    <source>
        <dbReference type="ARBA" id="ARBA00022741"/>
    </source>
</evidence>
<dbReference type="EC" id="2.7.7.2" evidence="14"/>
<name>A0ABW4JAB6_9LACO</name>
<dbReference type="SMART" id="SM00904">
    <property type="entry name" value="Flavokinase"/>
    <property type="match status" value="1"/>
</dbReference>
<dbReference type="InterPro" id="IPR015864">
    <property type="entry name" value="FAD_synthase"/>
</dbReference>
<dbReference type="Gene3D" id="2.40.30.30">
    <property type="entry name" value="Riboflavin kinase-like"/>
    <property type="match status" value="1"/>
</dbReference>
<comment type="pathway">
    <text evidence="2 14">Cofactor biosynthesis; FMN biosynthesis; FMN from riboflavin (ATP route): step 1/1.</text>
</comment>
<comment type="catalytic activity">
    <reaction evidence="12 14">
        <text>riboflavin + ATP = FMN + ADP + H(+)</text>
        <dbReference type="Rhea" id="RHEA:14357"/>
        <dbReference type="ChEBI" id="CHEBI:15378"/>
        <dbReference type="ChEBI" id="CHEBI:30616"/>
        <dbReference type="ChEBI" id="CHEBI:57986"/>
        <dbReference type="ChEBI" id="CHEBI:58210"/>
        <dbReference type="ChEBI" id="CHEBI:456216"/>
        <dbReference type="EC" id="2.7.1.26"/>
    </reaction>
</comment>
<dbReference type="Pfam" id="PF01687">
    <property type="entry name" value="Flavokinase"/>
    <property type="match status" value="1"/>
</dbReference>
<dbReference type="InterPro" id="IPR002606">
    <property type="entry name" value="Riboflavin_kinase_bac"/>
</dbReference>
<evidence type="ECO:0000256" key="5">
    <source>
        <dbReference type="ARBA" id="ARBA00022679"/>
    </source>
</evidence>
<dbReference type="GO" id="GO:0003919">
    <property type="term" value="F:FMN adenylyltransferase activity"/>
    <property type="evidence" value="ECO:0007669"/>
    <property type="project" value="UniProtKB-EC"/>
</dbReference>
<accession>A0ABW4JAB6</accession>
<dbReference type="PANTHER" id="PTHR22749:SF6">
    <property type="entry name" value="RIBOFLAVIN KINASE"/>
    <property type="match status" value="1"/>
</dbReference>
<dbReference type="Proteomes" id="UP001597267">
    <property type="component" value="Unassembled WGS sequence"/>
</dbReference>
<dbReference type="NCBIfam" id="TIGR00083">
    <property type="entry name" value="ribF"/>
    <property type="match status" value="1"/>
</dbReference>
<keyword evidence="4 14" id="KW-0288">FMN</keyword>
<gene>
    <name evidence="16" type="primary">ribF</name>
    <name evidence="16" type="ORF">ACFQ5M_12140</name>
</gene>
<evidence type="ECO:0000259" key="15">
    <source>
        <dbReference type="SMART" id="SM00904"/>
    </source>
</evidence>
<dbReference type="InterPro" id="IPR023465">
    <property type="entry name" value="Riboflavin_kinase_dom_sf"/>
</dbReference>
<feature type="domain" description="Riboflavin kinase" evidence="15">
    <location>
        <begin position="186"/>
        <end position="311"/>
    </location>
</feature>
<sequence length="317" mass="34924">MKVIHLHHPYDIKAIDPSETVLALGFFDGVHRGHQAVIQEARKIATAKGLKLAVMTFSQHPAIVFQNIGPTGIQYLSPISRKIELMAENGVDILYFVEFTSSFAALSPADFIDQYVVGLHAKVAVAGFDYTFGEQATANMTIMPTLAAGRFEVVTVGKRTDSTEKISSTRIRQCLAEGNVDEAGTLLGYPYETDGIVVHGLARGRTLGYPTANVVNEDHQIIPGIGIYAVQVGFEGQWYPAMASVGYNVTFKEDTGITVEINIFDFDKFIYGEQVKVCWYHYLRGEIKFTGAQGLIDQLAKDKVATKDFFKNLKNNA</sequence>
<reference evidence="17" key="1">
    <citation type="journal article" date="2019" name="Int. J. Syst. Evol. Microbiol.">
        <title>The Global Catalogue of Microorganisms (GCM) 10K type strain sequencing project: providing services to taxonomists for standard genome sequencing and annotation.</title>
        <authorList>
            <consortium name="The Broad Institute Genomics Platform"/>
            <consortium name="The Broad Institute Genome Sequencing Center for Infectious Disease"/>
            <person name="Wu L."/>
            <person name="Ma J."/>
        </authorList>
    </citation>
    <scope>NUCLEOTIDE SEQUENCE [LARGE SCALE GENOMIC DNA]</scope>
    <source>
        <strain evidence="17">CCM 8896</strain>
    </source>
</reference>
<evidence type="ECO:0000313" key="16">
    <source>
        <dbReference type="EMBL" id="MFD1672853.1"/>
    </source>
</evidence>
<dbReference type="SUPFAM" id="SSF82114">
    <property type="entry name" value="Riboflavin kinase-like"/>
    <property type="match status" value="1"/>
</dbReference>
<organism evidence="16 17">
    <name type="scientific">Agrilactobacillus yilanensis</name>
    <dbReference type="NCBI Taxonomy" id="2485997"/>
    <lineage>
        <taxon>Bacteria</taxon>
        <taxon>Bacillati</taxon>
        <taxon>Bacillota</taxon>
        <taxon>Bacilli</taxon>
        <taxon>Lactobacillales</taxon>
        <taxon>Lactobacillaceae</taxon>
        <taxon>Agrilactobacillus</taxon>
    </lineage>
</organism>
<keyword evidence="5 14" id="KW-0808">Transferase</keyword>
<evidence type="ECO:0000256" key="9">
    <source>
        <dbReference type="ARBA" id="ARBA00022827"/>
    </source>
</evidence>
<comment type="catalytic activity">
    <reaction evidence="13 14">
        <text>FMN + ATP + H(+) = FAD + diphosphate</text>
        <dbReference type="Rhea" id="RHEA:17237"/>
        <dbReference type="ChEBI" id="CHEBI:15378"/>
        <dbReference type="ChEBI" id="CHEBI:30616"/>
        <dbReference type="ChEBI" id="CHEBI:33019"/>
        <dbReference type="ChEBI" id="CHEBI:57692"/>
        <dbReference type="ChEBI" id="CHEBI:58210"/>
        <dbReference type="EC" id="2.7.7.2"/>
    </reaction>
</comment>
<evidence type="ECO:0000256" key="4">
    <source>
        <dbReference type="ARBA" id="ARBA00022643"/>
    </source>
</evidence>
<dbReference type="Pfam" id="PF06574">
    <property type="entry name" value="FAD_syn"/>
    <property type="match status" value="1"/>
</dbReference>
<keyword evidence="11" id="KW-0511">Multifunctional enzyme</keyword>
<evidence type="ECO:0000256" key="11">
    <source>
        <dbReference type="ARBA" id="ARBA00023268"/>
    </source>
</evidence>
<dbReference type="GO" id="GO:0008531">
    <property type="term" value="F:riboflavin kinase activity"/>
    <property type="evidence" value="ECO:0007669"/>
    <property type="project" value="UniProtKB-EC"/>
</dbReference>
<dbReference type="PANTHER" id="PTHR22749">
    <property type="entry name" value="RIBOFLAVIN KINASE/FMN ADENYLYLTRANSFERASE"/>
    <property type="match status" value="1"/>
</dbReference>
<keyword evidence="7 14" id="KW-0547">Nucleotide-binding</keyword>
<evidence type="ECO:0000313" key="17">
    <source>
        <dbReference type="Proteomes" id="UP001597267"/>
    </source>
</evidence>
<comment type="similarity">
    <text evidence="14">Belongs to the ribF family.</text>
</comment>
<comment type="pathway">
    <text evidence="1 14">Cofactor biosynthesis; FAD biosynthesis; FAD from FMN: step 1/1.</text>
</comment>
<protein>
    <recommendedName>
        <fullName evidence="14">Riboflavin biosynthesis protein</fullName>
    </recommendedName>
    <domain>
        <recommendedName>
            <fullName evidence="14">Riboflavin kinase</fullName>
            <ecNumber evidence="14">2.7.1.26</ecNumber>
        </recommendedName>
        <alternativeName>
            <fullName evidence="14">Flavokinase</fullName>
        </alternativeName>
    </domain>
    <domain>
        <recommendedName>
            <fullName evidence="14">FMN adenylyltransferase</fullName>
            <ecNumber evidence="14">2.7.7.2</ecNumber>
        </recommendedName>
        <alternativeName>
            <fullName evidence="14">FAD pyrophosphorylase</fullName>
        </alternativeName>
        <alternativeName>
            <fullName evidence="14">FAD synthase</fullName>
        </alternativeName>
    </domain>
</protein>
<dbReference type="EC" id="2.7.1.26" evidence="14"/>
<comment type="caution">
    <text evidence="16">The sequence shown here is derived from an EMBL/GenBank/DDBJ whole genome shotgun (WGS) entry which is preliminary data.</text>
</comment>
<evidence type="ECO:0000256" key="12">
    <source>
        <dbReference type="ARBA" id="ARBA00047880"/>
    </source>
</evidence>
<evidence type="ECO:0000256" key="2">
    <source>
        <dbReference type="ARBA" id="ARBA00005201"/>
    </source>
</evidence>
<dbReference type="InterPro" id="IPR014729">
    <property type="entry name" value="Rossmann-like_a/b/a_fold"/>
</dbReference>